<protein>
    <submittedName>
        <fullName evidence="3">Uncharacterized protein</fullName>
    </submittedName>
</protein>
<dbReference type="AlphaFoldDB" id="A0A915DCI2"/>
<keyword evidence="1" id="KW-0732">Signal</keyword>
<accession>A0A915DCI2</accession>
<reference evidence="3" key="1">
    <citation type="submission" date="2022-11" db="UniProtKB">
        <authorList>
            <consortium name="WormBaseParasite"/>
        </authorList>
    </citation>
    <scope>IDENTIFICATION</scope>
</reference>
<sequence>MKRNFQEIFGSNMLLWLIPVFTSSGDGIKYSTGGAFKDQYKLLMLNGECTDRTSSDEEDSDIGSIGGRDDEHLLSIQLV</sequence>
<proteinExistence type="predicted"/>
<evidence type="ECO:0000313" key="3">
    <source>
        <dbReference type="WBParaSite" id="jg182.1"/>
    </source>
</evidence>
<feature type="signal peptide" evidence="1">
    <location>
        <begin position="1"/>
        <end position="25"/>
    </location>
</feature>
<keyword evidence="2" id="KW-1185">Reference proteome</keyword>
<evidence type="ECO:0000256" key="1">
    <source>
        <dbReference type="SAM" id="SignalP"/>
    </source>
</evidence>
<dbReference type="WBParaSite" id="jg182.1">
    <property type="protein sequence ID" value="jg182.1"/>
    <property type="gene ID" value="jg182"/>
</dbReference>
<dbReference type="Proteomes" id="UP000887574">
    <property type="component" value="Unplaced"/>
</dbReference>
<feature type="chain" id="PRO_5037479068" evidence="1">
    <location>
        <begin position="26"/>
        <end position="79"/>
    </location>
</feature>
<evidence type="ECO:0000313" key="2">
    <source>
        <dbReference type="Proteomes" id="UP000887574"/>
    </source>
</evidence>
<organism evidence="2 3">
    <name type="scientific">Ditylenchus dipsaci</name>
    <dbReference type="NCBI Taxonomy" id="166011"/>
    <lineage>
        <taxon>Eukaryota</taxon>
        <taxon>Metazoa</taxon>
        <taxon>Ecdysozoa</taxon>
        <taxon>Nematoda</taxon>
        <taxon>Chromadorea</taxon>
        <taxon>Rhabditida</taxon>
        <taxon>Tylenchina</taxon>
        <taxon>Tylenchomorpha</taxon>
        <taxon>Sphaerularioidea</taxon>
        <taxon>Anguinidae</taxon>
        <taxon>Anguininae</taxon>
        <taxon>Ditylenchus</taxon>
    </lineage>
</organism>
<name>A0A915DCI2_9BILA</name>